<evidence type="ECO:0000256" key="3">
    <source>
        <dbReference type="ARBA" id="ARBA00022705"/>
    </source>
</evidence>
<feature type="compositionally biased region" description="Polar residues" evidence="9">
    <location>
        <begin position="278"/>
        <end position="301"/>
    </location>
</feature>
<reference evidence="12 13" key="1">
    <citation type="journal article" date="2018" name="Nat. Ecol. Evol.">
        <title>Pezizomycetes genomes reveal the molecular basis of ectomycorrhizal truffle lifestyle.</title>
        <authorList>
            <person name="Murat C."/>
            <person name="Payen T."/>
            <person name="Noel B."/>
            <person name="Kuo A."/>
            <person name="Morin E."/>
            <person name="Chen J."/>
            <person name="Kohler A."/>
            <person name="Krizsan K."/>
            <person name="Balestrini R."/>
            <person name="Da Silva C."/>
            <person name="Montanini B."/>
            <person name="Hainaut M."/>
            <person name="Levati E."/>
            <person name="Barry K.W."/>
            <person name="Belfiori B."/>
            <person name="Cichocki N."/>
            <person name="Clum A."/>
            <person name="Dockter R.B."/>
            <person name="Fauchery L."/>
            <person name="Guy J."/>
            <person name="Iotti M."/>
            <person name="Le Tacon F."/>
            <person name="Lindquist E.A."/>
            <person name="Lipzen A."/>
            <person name="Malagnac F."/>
            <person name="Mello A."/>
            <person name="Molinier V."/>
            <person name="Miyauchi S."/>
            <person name="Poulain J."/>
            <person name="Riccioni C."/>
            <person name="Rubini A."/>
            <person name="Sitrit Y."/>
            <person name="Splivallo R."/>
            <person name="Traeger S."/>
            <person name="Wang M."/>
            <person name="Zifcakova L."/>
            <person name="Wipf D."/>
            <person name="Zambonelli A."/>
            <person name="Paolocci F."/>
            <person name="Nowrousian M."/>
            <person name="Ottonello S."/>
            <person name="Baldrian P."/>
            <person name="Spatafora J.W."/>
            <person name="Henrissat B."/>
            <person name="Nagy L.G."/>
            <person name="Aury J.M."/>
            <person name="Wincker P."/>
            <person name="Grigoriev I.V."/>
            <person name="Bonfante P."/>
            <person name="Martin F.M."/>
        </authorList>
    </citation>
    <scope>NUCLEOTIDE SEQUENCE [LARGE SCALE GENOMIC DNA]</scope>
    <source>
        <strain evidence="12 13">RN42</strain>
    </source>
</reference>
<feature type="domain" description="MCM10 OB-fold" evidence="11">
    <location>
        <begin position="378"/>
        <end position="516"/>
    </location>
</feature>
<dbReference type="AlphaFoldDB" id="A0A3N4IC33"/>
<organism evidence="12 13">
    <name type="scientific">Ascobolus immersus RN42</name>
    <dbReference type="NCBI Taxonomy" id="1160509"/>
    <lineage>
        <taxon>Eukaryota</taxon>
        <taxon>Fungi</taxon>
        <taxon>Dikarya</taxon>
        <taxon>Ascomycota</taxon>
        <taxon>Pezizomycotina</taxon>
        <taxon>Pezizomycetes</taxon>
        <taxon>Pezizales</taxon>
        <taxon>Ascobolaceae</taxon>
        <taxon>Ascobolus</taxon>
    </lineage>
</organism>
<keyword evidence="7" id="KW-0539">Nucleus</keyword>
<feature type="compositionally biased region" description="Low complexity" evidence="9">
    <location>
        <begin position="342"/>
        <end position="354"/>
    </location>
</feature>
<keyword evidence="13" id="KW-1185">Reference proteome</keyword>
<gene>
    <name evidence="12" type="ORF">BJ508DRAFT_324877</name>
</gene>
<feature type="region of interest" description="Disordered" evidence="9">
    <location>
        <begin position="259"/>
        <end position="368"/>
    </location>
</feature>
<proteinExistence type="inferred from homology"/>
<dbReference type="GO" id="GO:0003688">
    <property type="term" value="F:DNA replication origin binding"/>
    <property type="evidence" value="ECO:0007669"/>
    <property type="project" value="TreeGrafter"/>
</dbReference>
<feature type="compositionally biased region" description="Low complexity" evidence="9">
    <location>
        <begin position="302"/>
        <end position="318"/>
    </location>
</feature>
<evidence type="ECO:0000256" key="5">
    <source>
        <dbReference type="ARBA" id="ARBA00022771"/>
    </source>
</evidence>
<dbReference type="InterPro" id="IPR055065">
    <property type="entry name" value="OB_MCM10"/>
</dbReference>
<accession>A0A3N4IC33</accession>
<dbReference type="GO" id="GO:0006270">
    <property type="term" value="P:DNA replication initiation"/>
    <property type="evidence" value="ECO:0007669"/>
    <property type="project" value="InterPro"/>
</dbReference>
<dbReference type="Pfam" id="PF09329">
    <property type="entry name" value="zf-primase"/>
    <property type="match status" value="1"/>
</dbReference>
<evidence type="ECO:0000256" key="8">
    <source>
        <dbReference type="SAM" id="Coils"/>
    </source>
</evidence>
<dbReference type="InterPro" id="IPR015408">
    <property type="entry name" value="Znf_Mcm10/DnaG"/>
</dbReference>
<dbReference type="STRING" id="1160509.A0A3N4IC33"/>
<comment type="similarity">
    <text evidence="2">Belongs to the MCM10 family.</text>
</comment>
<evidence type="ECO:0000259" key="11">
    <source>
        <dbReference type="Pfam" id="PF22379"/>
    </source>
</evidence>
<feature type="region of interest" description="Disordered" evidence="9">
    <location>
        <begin position="194"/>
        <end position="245"/>
    </location>
</feature>
<protein>
    <submittedName>
        <fullName evidence="12">Uncharacterized protein</fullName>
    </submittedName>
</protein>
<keyword evidence="5" id="KW-0863">Zinc-finger</keyword>
<evidence type="ECO:0000259" key="10">
    <source>
        <dbReference type="Pfam" id="PF09329"/>
    </source>
</evidence>
<feature type="domain" description="Zinc finger Mcm10/DnaG-type" evidence="10">
    <location>
        <begin position="525"/>
        <end position="570"/>
    </location>
</feature>
<feature type="region of interest" description="Disordered" evidence="9">
    <location>
        <begin position="589"/>
        <end position="609"/>
    </location>
</feature>
<feature type="region of interest" description="Disordered" evidence="9">
    <location>
        <begin position="136"/>
        <end position="177"/>
    </location>
</feature>
<evidence type="ECO:0000256" key="6">
    <source>
        <dbReference type="ARBA" id="ARBA00022833"/>
    </source>
</evidence>
<sequence length="803" mass="88457">MPPVPGTPQKKGSIPWPPQSPQDCLALSPHKRRNTNLRDVSPSPVSRRQLRHPRGQISSLSSLSSPKRPLDLNDNIDDIDMLDDEDDEEQLRLKLEQIETKLKLKRIQKAKANALNAKKNGTGFTSTSTDAKLSAVATGSPLRVSRTTAVQVPASPPRRVEPPKEPKSPGRVLLGIDKGLTGRDVSLKRAPGLRFGAALPNPPKSPEKPTKTFSQRLKEEREAEIARKEKAKRIEASRSKGFGLNQLQKLSLNSSLDERALRNGGGSSSNGNGEAGLQSPSVTRERAYTTSAFTPTTPRPASSNSFSSSQSGSQQGTGKKYLSSRLTSSFTEKSSTDRSERPSSQSSQPSKPTPALSHKPSSSVSEAKDNSEASYCAFSHLHLSRRFQPHTVIARVLMHKTIYLIPQLLKNIVPPAFDPPDIEGDWVTLGIVANKSESKEVKMAPGQVRQPGAPMNKYMILTLTDLKWEMELFLFGAAYNRYYKTVPGTVIAVLNPGIMKPRANDQTGKFSLTLNNDEDDLLEIGLARDLAYCKSIKRDGHQCRNWIDKRHTEFCSFHVELGLKKSAANRMELHNAGRLFEPVSRSNSHASYKKRFQPTNQNNTGLLPESKQSFVDMPQRLGGAGGKVYMAPPTMTANSLLEEDPFTTQTRTERLQKRLAEQHKETEIAKKLISSYTSNGASGKGSIGVEYLRATHSTPKPATKGVLTRGLSMSSVASSTPGRRGVETSVDGFIKRNADDVRLSPIKKRRVERIERETKLSASTQLPTKTPEKKVSFMDRIRGAVMGNNRGYLDDDDEDLEIV</sequence>
<keyword evidence="4" id="KW-0479">Metal-binding</keyword>
<dbReference type="InterPro" id="IPR012340">
    <property type="entry name" value="NA-bd_OB-fold"/>
</dbReference>
<dbReference type="Proteomes" id="UP000275078">
    <property type="component" value="Unassembled WGS sequence"/>
</dbReference>
<feature type="compositionally biased region" description="Polar residues" evidence="9">
    <location>
        <begin position="597"/>
        <end position="609"/>
    </location>
</feature>
<dbReference type="Pfam" id="PF22379">
    <property type="entry name" value="OB_MCM10"/>
    <property type="match status" value="1"/>
</dbReference>
<feature type="compositionally biased region" description="Basic and acidic residues" evidence="9">
    <location>
        <begin position="158"/>
        <end position="168"/>
    </location>
</feature>
<evidence type="ECO:0000313" key="13">
    <source>
        <dbReference type="Proteomes" id="UP000275078"/>
    </source>
</evidence>
<evidence type="ECO:0000256" key="1">
    <source>
        <dbReference type="ARBA" id="ARBA00004123"/>
    </source>
</evidence>
<evidence type="ECO:0000256" key="2">
    <source>
        <dbReference type="ARBA" id="ARBA00009679"/>
    </source>
</evidence>
<dbReference type="GO" id="GO:0003697">
    <property type="term" value="F:single-stranded DNA binding"/>
    <property type="evidence" value="ECO:0007669"/>
    <property type="project" value="InterPro"/>
</dbReference>
<comment type="subcellular location">
    <subcellularLocation>
        <location evidence="1">Nucleus</location>
    </subcellularLocation>
</comment>
<evidence type="ECO:0000256" key="9">
    <source>
        <dbReference type="SAM" id="MobiDB-lite"/>
    </source>
</evidence>
<dbReference type="Gene3D" id="2.40.50.140">
    <property type="entry name" value="Nucleic acid-binding proteins"/>
    <property type="match status" value="1"/>
</dbReference>
<feature type="compositionally biased region" description="Basic and acidic residues" evidence="9">
    <location>
        <begin position="205"/>
        <end position="238"/>
    </location>
</feature>
<evidence type="ECO:0000313" key="12">
    <source>
        <dbReference type="EMBL" id="RPA82997.1"/>
    </source>
</evidence>
<dbReference type="OrthoDB" id="273123at2759"/>
<dbReference type="GO" id="GO:0043596">
    <property type="term" value="C:nuclear replication fork"/>
    <property type="evidence" value="ECO:0007669"/>
    <property type="project" value="TreeGrafter"/>
</dbReference>
<name>A0A3N4IC33_ASCIM</name>
<feature type="coiled-coil region" evidence="8">
    <location>
        <begin position="81"/>
        <end position="115"/>
    </location>
</feature>
<feature type="region of interest" description="Disordered" evidence="9">
    <location>
        <begin position="1"/>
        <end position="76"/>
    </location>
</feature>
<evidence type="ECO:0000256" key="4">
    <source>
        <dbReference type="ARBA" id="ARBA00022723"/>
    </source>
</evidence>
<dbReference type="EMBL" id="ML119667">
    <property type="protein sequence ID" value="RPA82997.1"/>
    <property type="molecule type" value="Genomic_DNA"/>
</dbReference>
<dbReference type="PANTHER" id="PTHR13454">
    <property type="entry name" value="PROTEIN MCM10 HOMOLOG"/>
    <property type="match status" value="1"/>
</dbReference>
<dbReference type="PANTHER" id="PTHR13454:SF11">
    <property type="entry name" value="PROTEIN MCM10 HOMOLOG"/>
    <property type="match status" value="1"/>
</dbReference>
<keyword evidence="8" id="KW-0175">Coiled coil</keyword>
<evidence type="ECO:0000256" key="7">
    <source>
        <dbReference type="ARBA" id="ARBA00023242"/>
    </source>
</evidence>
<keyword evidence="6" id="KW-0862">Zinc</keyword>
<dbReference type="GO" id="GO:0008270">
    <property type="term" value="F:zinc ion binding"/>
    <property type="evidence" value="ECO:0007669"/>
    <property type="project" value="UniProtKB-KW"/>
</dbReference>
<keyword evidence="3" id="KW-0235">DNA replication</keyword>
<dbReference type="InterPro" id="IPR040184">
    <property type="entry name" value="Mcm10"/>
</dbReference>